<feature type="binding site" description="covalent" evidence="8">
    <location>
        <position position="229"/>
    </location>
    <ligand>
        <name>heme c</name>
        <dbReference type="ChEBI" id="CHEBI:61717"/>
        <label>2</label>
    </ligand>
</feature>
<evidence type="ECO:0000256" key="2">
    <source>
        <dbReference type="ARBA" id="ARBA00022617"/>
    </source>
</evidence>
<name>A0A7G7GA59_9BACT</name>
<dbReference type="PANTHER" id="PTHR30600">
    <property type="entry name" value="CYTOCHROME C PEROXIDASE-RELATED"/>
    <property type="match status" value="1"/>
</dbReference>
<evidence type="ECO:0000259" key="10">
    <source>
        <dbReference type="PROSITE" id="PS51007"/>
    </source>
</evidence>
<keyword evidence="7 9" id="KW-0408">Iron</keyword>
<dbReference type="InterPro" id="IPR051395">
    <property type="entry name" value="Cytochrome_c_Peroxidase/MauG"/>
</dbReference>
<dbReference type="InterPro" id="IPR004852">
    <property type="entry name" value="Di-haem_cyt_c_peroxidsae"/>
</dbReference>
<feature type="binding site" description="covalent" evidence="8">
    <location>
        <position position="226"/>
    </location>
    <ligand>
        <name>heme c</name>
        <dbReference type="ChEBI" id="CHEBI:61717"/>
        <label>2</label>
    </ligand>
</feature>
<keyword evidence="12" id="KW-1185">Reference proteome</keyword>
<feature type="binding site" description="axial binding residue" evidence="9">
    <location>
        <position position="86"/>
    </location>
    <ligand>
        <name>heme c</name>
        <dbReference type="ChEBI" id="CHEBI:61717"/>
        <label>1</label>
    </ligand>
    <ligandPart>
        <name>Fe</name>
        <dbReference type="ChEBI" id="CHEBI:18248"/>
    </ligandPart>
</feature>
<evidence type="ECO:0000256" key="7">
    <source>
        <dbReference type="ARBA" id="ARBA00023004"/>
    </source>
</evidence>
<accession>A0A7G7GA59</accession>
<feature type="domain" description="Cytochrome c" evidence="10">
    <location>
        <begin position="213"/>
        <end position="337"/>
    </location>
</feature>
<dbReference type="GO" id="GO:0042597">
    <property type="term" value="C:periplasmic space"/>
    <property type="evidence" value="ECO:0007669"/>
    <property type="project" value="UniProtKB-SubCell"/>
</dbReference>
<keyword evidence="11" id="KW-0575">Peroxidase</keyword>
<dbReference type="InterPro" id="IPR009056">
    <property type="entry name" value="Cyt_c-like_dom"/>
</dbReference>
<evidence type="ECO:0000313" key="12">
    <source>
        <dbReference type="Proteomes" id="UP000515237"/>
    </source>
</evidence>
<feature type="binding site" description="covalent" evidence="8">
    <location>
        <position position="85"/>
    </location>
    <ligand>
        <name>heme c</name>
        <dbReference type="ChEBI" id="CHEBI:61717"/>
        <label>1</label>
    </ligand>
</feature>
<proteinExistence type="predicted"/>
<evidence type="ECO:0000256" key="1">
    <source>
        <dbReference type="ARBA" id="ARBA00004418"/>
    </source>
</evidence>
<dbReference type="Proteomes" id="UP000515237">
    <property type="component" value="Chromosome"/>
</dbReference>
<evidence type="ECO:0000256" key="4">
    <source>
        <dbReference type="ARBA" id="ARBA00022729"/>
    </source>
</evidence>
<keyword evidence="3 9" id="KW-0479">Metal-binding</keyword>
<protein>
    <submittedName>
        <fullName evidence="11">Cytochrome-c peroxidase</fullName>
    </submittedName>
</protein>
<dbReference type="GO" id="GO:0009055">
    <property type="term" value="F:electron transfer activity"/>
    <property type="evidence" value="ECO:0007669"/>
    <property type="project" value="InterPro"/>
</dbReference>
<dbReference type="GO" id="GO:0004130">
    <property type="term" value="F:cytochrome-c peroxidase activity"/>
    <property type="evidence" value="ECO:0007669"/>
    <property type="project" value="TreeGrafter"/>
</dbReference>
<dbReference type="Gene3D" id="1.10.760.10">
    <property type="entry name" value="Cytochrome c-like domain"/>
    <property type="match status" value="2"/>
</dbReference>
<comment type="PTM">
    <text evidence="8">Binds 2 heme groups per subunit.</text>
</comment>
<evidence type="ECO:0000256" key="3">
    <source>
        <dbReference type="ARBA" id="ARBA00022723"/>
    </source>
</evidence>
<dbReference type="SUPFAM" id="SSF46626">
    <property type="entry name" value="Cytochrome c"/>
    <property type="match status" value="2"/>
</dbReference>
<dbReference type="KEGG" id="aswu:HUW51_15420"/>
<keyword evidence="2 8" id="KW-0349">Heme</keyword>
<keyword evidence="4" id="KW-0732">Signal</keyword>
<dbReference type="GO" id="GO:0020037">
    <property type="term" value="F:heme binding"/>
    <property type="evidence" value="ECO:0007669"/>
    <property type="project" value="InterPro"/>
</dbReference>
<organism evidence="11 12">
    <name type="scientific">Adhaeribacter swui</name>
    <dbReference type="NCBI Taxonomy" id="2086471"/>
    <lineage>
        <taxon>Bacteria</taxon>
        <taxon>Pseudomonadati</taxon>
        <taxon>Bacteroidota</taxon>
        <taxon>Cytophagia</taxon>
        <taxon>Cytophagales</taxon>
        <taxon>Hymenobacteraceae</taxon>
        <taxon>Adhaeribacter</taxon>
    </lineage>
</organism>
<dbReference type="InterPro" id="IPR036909">
    <property type="entry name" value="Cyt_c-like_dom_sf"/>
</dbReference>
<dbReference type="EMBL" id="CP055156">
    <property type="protein sequence ID" value="QNF34043.1"/>
    <property type="molecule type" value="Genomic_DNA"/>
</dbReference>
<dbReference type="GO" id="GO:0046872">
    <property type="term" value="F:metal ion binding"/>
    <property type="evidence" value="ECO:0007669"/>
    <property type="project" value="UniProtKB-KW"/>
</dbReference>
<dbReference type="PIRSF" id="PIRSF000294">
    <property type="entry name" value="Cytochrome-c_peroxidase"/>
    <property type="match status" value="1"/>
</dbReference>
<reference evidence="11 12" key="1">
    <citation type="journal article" date="2018" name="Int. J. Syst. Evol. Microbiol.">
        <title>Adhaeribacter swui sp. nov., isolated from wet mud.</title>
        <authorList>
            <person name="Kim D.U."/>
            <person name="Kim K.W."/>
            <person name="Kang M.S."/>
            <person name="Kim J.Y."/>
            <person name="Jang J.H."/>
            <person name="Kim M.K."/>
        </authorList>
    </citation>
    <scope>NUCLEOTIDE SEQUENCE [LARGE SCALE GENOMIC DNA]</scope>
    <source>
        <strain evidence="11 12">KCTC 52873</strain>
    </source>
</reference>
<evidence type="ECO:0000256" key="8">
    <source>
        <dbReference type="PIRSR" id="PIRSR000294-1"/>
    </source>
</evidence>
<dbReference type="Pfam" id="PF03150">
    <property type="entry name" value="CCP_MauG"/>
    <property type="match status" value="1"/>
</dbReference>
<comment type="subcellular location">
    <subcellularLocation>
        <location evidence="1">Periplasm</location>
    </subcellularLocation>
</comment>
<dbReference type="PROSITE" id="PS51007">
    <property type="entry name" value="CYTC"/>
    <property type="match status" value="1"/>
</dbReference>
<gene>
    <name evidence="11" type="ORF">HUW51_15420</name>
</gene>
<keyword evidence="6" id="KW-0560">Oxidoreductase</keyword>
<evidence type="ECO:0000256" key="6">
    <source>
        <dbReference type="ARBA" id="ARBA00023002"/>
    </source>
</evidence>
<feature type="binding site" description="axial binding residue" evidence="9">
    <location>
        <position position="230"/>
    </location>
    <ligand>
        <name>heme c</name>
        <dbReference type="ChEBI" id="CHEBI:61717"/>
        <label>2</label>
    </ligand>
    <ligandPart>
        <name>Fe</name>
        <dbReference type="ChEBI" id="CHEBI:18248"/>
    </ligandPart>
</feature>
<comment type="cofactor">
    <cofactor evidence="8">
        <name>heme</name>
        <dbReference type="ChEBI" id="CHEBI:30413"/>
    </cofactor>
    <text evidence="8">Binds 2 heme groups.</text>
</comment>
<dbReference type="InterPro" id="IPR026259">
    <property type="entry name" value="MauG/Cytc_peroxidase"/>
</dbReference>
<feature type="binding site" description="covalent" evidence="8">
    <location>
        <position position="82"/>
    </location>
    <ligand>
        <name>heme c</name>
        <dbReference type="ChEBI" id="CHEBI:61717"/>
        <label>1</label>
    </ligand>
</feature>
<evidence type="ECO:0000256" key="5">
    <source>
        <dbReference type="ARBA" id="ARBA00022764"/>
    </source>
</evidence>
<dbReference type="RefSeq" id="WP_185270526.1">
    <property type="nucleotide sequence ID" value="NZ_CP055156.1"/>
</dbReference>
<keyword evidence="5" id="KW-0574">Periplasm</keyword>
<evidence type="ECO:0000313" key="11">
    <source>
        <dbReference type="EMBL" id="QNF34043.1"/>
    </source>
</evidence>
<sequence length="351" mass="39034">MFGFWLLNRKYGLILAAIFLNFLAGCYPDPEVPTAVDLQKNPAHFPEPVYLFTDNEPSQAGFELGRQLFYDPLLSRDGTVSCGTCHKQFAGFADLDHTVSHGIQDQLGTRNTPSLANLRWDKSFFWDGGVTHLELVPLAPITNPVEMGESLSNVVRKLNRSPQYVKFFKKVFHQDSINSQQLFRAMAQFMGQFVSASAPYDQYVQGKTNALTATQVQGLAVFNSKCASCHTPGLFTDLSFRNNGLDADFKKDAGRQIITQLVADAGKFKVPSLRNVAVSAPYMHDGRFRTLAQVLDHYSQGVKKSTTLDPVLANAQPGIPLSPEEKQQLLSFLDALTDKKFITDPRFADPF</sequence>
<dbReference type="AlphaFoldDB" id="A0A7G7GA59"/>
<evidence type="ECO:0000256" key="9">
    <source>
        <dbReference type="PIRSR" id="PIRSR000294-2"/>
    </source>
</evidence>